<evidence type="ECO:0000313" key="4">
    <source>
        <dbReference type="Proteomes" id="UP000625804"/>
    </source>
</evidence>
<gene>
    <name evidence="3" type="ORF">HR057_05170</name>
</gene>
<evidence type="ECO:0000256" key="2">
    <source>
        <dbReference type="SAM" id="Phobius"/>
    </source>
</evidence>
<feature type="transmembrane region" description="Helical" evidence="2">
    <location>
        <begin position="6"/>
        <end position="27"/>
    </location>
</feature>
<organism evidence="3 4">
    <name type="scientific">Calidifontibacillus erzurumensis</name>
    <dbReference type="NCBI Taxonomy" id="2741433"/>
    <lineage>
        <taxon>Bacteria</taxon>
        <taxon>Bacillati</taxon>
        <taxon>Bacillota</taxon>
        <taxon>Bacilli</taxon>
        <taxon>Bacillales</taxon>
        <taxon>Bacillaceae</taxon>
        <taxon>Calidifontibacillus/Schinkia group</taxon>
        <taxon>Calidifontibacillus</taxon>
    </lineage>
</organism>
<sequence length="170" mass="20147">MYPLLLIISLILHALAFYWIIILSIRLKKTTVYEEKQLELQKEIEELFQSYLNEMKEENKKLLAYLKKDDGTNKQVHLKQNRIEVQKDKLENSVQKVERTTSINKNNYNEENFVPPVIHQQDKLDQSLESQVVFLFDKGLKVEEIAKKLNKGKTEIELLLKFRSKNNINT</sequence>
<protein>
    <submittedName>
        <fullName evidence="3">Coupling factor for flagellin transcription and translation</fullName>
    </submittedName>
</protein>
<keyword evidence="4" id="KW-1185">Reference proteome</keyword>
<dbReference type="Proteomes" id="UP000625804">
    <property type="component" value="Unassembled WGS sequence"/>
</dbReference>
<evidence type="ECO:0000313" key="3">
    <source>
        <dbReference type="EMBL" id="NSL51157.1"/>
    </source>
</evidence>
<dbReference type="RefSeq" id="WP_173730357.1">
    <property type="nucleotide sequence ID" value="NZ_JABTTE010000004.1"/>
</dbReference>
<dbReference type="AlphaFoldDB" id="A0A8J8KB08"/>
<proteinExistence type="predicted"/>
<keyword evidence="3" id="KW-0969">Cilium</keyword>
<keyword evidence="2" id="KW-0812">Transmembrane</keyword>
<keyword evidence="1" id="KW-0175">Coiled coil</keyword>
<reference evidence="3" key="1">
    <citation type="submission" date="2020-06" db="EMBL/GenBank/DDBJ databases">
        <title>A novel thermopfilic bacterium from Erzurum, Turkey.</title>
        <authorList>
            <person name="Adiguzel A."/>
            <person name="Ay H."/>
            <person name="Baltaci M.O."/>
        </authorList>
    </citation>
    <scope>NUCLEOTIDE SEQUENCE</scope>
    <source>
        <strain evidence="3">P2</strain>
    </source>
</reference>
<keyword evidence="2" id="KW-0472">Membrane</keyword>
<keyword evidence="2" id="KW-1133">Transmembrane helix</keyword>
<dbReference type="EMBL" id="JABTTE010000004">
    <property type="protein sequence ID" value="NSL51157.1"/>
    <property type="molecule type" value="Genomic_DNA"/>
</dbReference>
<keyword evidence="3" id="KW-0282">Flagellum</keyword>
<evidence type="ECO:0000256" key="1">
    <source>
        <dbReference type="SAM" id="Coils"/>
    </source>
</evidence>
<keyword evidence="3" id="KW-0966">Cell projection</keyword>
<accession>A0A8J8KB08</accession>
<comment type="caution">
    <text evidence="3">The sequence shown here is derived from an EMBL/GenBank/DDBJ whole genome shotgun (WGS) entry which is preliminary data.</text>
</comment>
<name>A0A8J8KB08_9BACI</name>
<feature type="coiled-coil region" evidence="1">
    <location>
        <begin position="41"/>
        <end position="100"/>
    </location>
</feature>